<keyword evidence="11" id="KW-1185">Reference proteome</keyword>
<evidence type="ECO:0000256" key="1">
    <source>
        <dbReference type="ARBA" id="ARBA00006445"/>
    </source>
</evidence>
<dbReference type="EMBL" id="SOZI01000001">
    <property type="protein sequence ID" value="TNY24709.1"/>
    <property type="molecule type" value="Genomic_DNA"/>
</dbReference>
<feature type="repeat" description="WD" evidence="7">
    <location>
        <begin position="405"/>
        <end position="446"/>
    </location>
</feature>
<sequence>MAPRSPAKQGSRPAVDSPSRAPLSTLTASFNNTSLGSPSRPPAAAAKARAPPSGAPAPKSIFGAVSTTQTTRKKHSASPTKPSREPRSRYSGDDDLTGNLTGTLDGPSRRSSPTKQGSLAAGGGVGRSGIVSNDWDPSTLAGDSKRSSPSKKGRHFDRYIPSRQSGNGEHTGPILLPATAASSAADAAPQSAEDAQHTSDLSKSLGINSDQRVLSFFAEPPMPQTEHSSLLAQYARLPNKGSAASASSSANAASRRRIPTQPDRVLDAPGMLDDYYLNLMDWSSTNLLAIGLAESVYVWNAATGDVTELCHVGAGNGDASVLAEGDEYICSVKFTEDGSHLAVGLASGPIQVYDVAAGQLVRTMAGHPSRVPSLSWSGAILASGCRSGEIWNSDVRVAQHCVAQMKGHRGEVCGLEWRPEIAGGLSGGGQGLLASGGNDNVVNVWDGRMTHAPKMSKTNHTAAVKALAWCPWNSSLLASGGGSSDRTIHFWNTTQGARLNSLVTTSQVTSLAWNPHGKELLSTHGVPDHHLALWSYPSLTKIADIPHAHRTRILHSCTSPDGTTVATASSDEDLKFWKIFDMPKSMKSASGAGRMLSGKEVDENDGIGRKGKTGISMR</sequence>
<evidence type="ECO:0000256" key="4">
    <source>
        <dbReference type="ARBA" id="ARBA00022737"/>
    </source>
</evidence>
<dbReference type="GO" id="GO:0031145">
    <property type="term" value="P:anaphase-promoting complex-dependent catabolic process"/>
    <property type="evidence" value="ECO:0007669"/>
    <property type="project" value="TreeGrafter"/>
</dbReference>
<protein>
    <submittedName>
        <fullName evidence="10">WD40-repeat-containing domain protein</fullName>
    </submittedName>
</protein>
<feature type="compositionally biased region" description="Low complexity" evidence="8">
    <location>
        <begin position="177"/>
        <end position="193"/>
    </location>
</feature>
<dbReference type="GO" id="GO:0005680">
    <property type="term" value="C:anaphase-promoting complex"/>
    <property type="evidence" value="ECO:0007669"/>
    <property type="project" value="TreeGrafter"/>
</dbReference>
<feature type="compositionally biased region" description="Polar residues" evidence="8">
    <location>
        <begin position="22"/>
        <end position="35"/>
    </location>
</feature>
<feature type="region of interest" description="Disordered" evidence="8">
    <location>
        <begin position="242"/>
        <end position="262"/>
    </location>
</feature>
<keyword evidence="5" id="KW-0498">Mitosis</keyword>
<evidence type="ECO:0000259" key="9">
    <source>
        <dbReference type="Pfam" id="PF24807"/>
    </source>
</evidence>
<dbReference type="InterPro" id="IPR001680">
    <property type="entry name" value="WD40_rpt"/>
</dbReference>
<feature type="region of interest" description="Disordered" evidence="8">
    <location>
        <begin position="1"/>
        <end position="204"/>
    </location>
</feature>
<accession>A0A5C5G8B7</accession>
<dbReference type="STRING" id="5288.A0A5C5G8B7"/>
<proteinExistence type="inferred from homology"/>
<dbReference type="AlphaFoldDB" id="A0A5C5G8B7"/>
<keyword evidence="3" id="KW-0132">Cell division</keyword>
<dbReference type="PROSITE" id="PS50082">
    <property type="entry name" value="WD_REPEATS_2"/>
    <property type="match status" value="2"/>
</dbReference>
<dbReference type="InterPro" id="IPR033010">
    <property type="entry name" value="Cdc20/Fizzy"/>
</dbReference>
<dbReference type="Gene3D" id="2.130.10.10">
    <property type="entry name" value="YVTN repeat-like/Quinoprotein amine dehydrogenase"/>
    <property type="match status" value="1"/>
</dbReference>
<comment type="similarity">
    <text evidence="1">Belongs to the WD repeat CDC20/Fizzy family.</text>
</comment>
<evidence type="ECO:0000256" key="7">
    <source>
        <dbReference type="PROSITE-ProRule" id="PRU00221"/>
    </source>
</evidence>
<dbReference type="SUPFAM" id="SSF50978">
    <property type="entry name" value="WD40 repeat-like"/>
    <property type="match status" value="1"/>
</dbReference>
<dbReference type="Proteomes" id="UP000311382">
    <property type="component" value="Unassembled WGS sequence"/>
</dbReference>
<feature type="compositionally biased region" description="Low complexity" evidence="8">
    <location>
        <begin position="36"/>
        <end position="60"/>
    </location>
</feature>
<evidence type="ECO:0000256" key="8">
    <source>
        <dbReference type="SAM" id="MobiDB-lite"/>
    </source>
</evidence>
<feature type="region of interest" description="Disordered" evidence="8">
    <location>
        <begin position="590"/>
        <end position="618"/>
    </location>
</feature>
<dbReference type="GO" id="GO:0010997">
    <property type="term" value="F:anaphase-promoting complex binding"/>
    <property type="evidence" value="ECO:0007669"/>
    <property type="project" value="InterPro"/>
</dbReference>
<gene>
    <name evidence="10" type="ORF">DMC30DRAFT_358063</name>
</gene>
<feature type="compositionally biased region" description="Low complexity" evidence="8">
    <location>
        <begin position="242"/>
        <end position="253"/>
    </location>
</feature>
<feature type="domain" description="CDC20/Fizzy WD40" evidence="9">
    <location>
        <begin position="266"/>
        <end position="577"/>
    </location>
</feature>
<comment type="caution">
    <text evidence="10">The sequence shown here is derived from an EMBL/GenBank/DDBJ whole genome shotgun (WGS) entry which is preliminary data.</text>
</comment>
<dbReference type="SMART" id="SM00320">
    <property type="entry name" value="WD40"/>
    <property type="match status" value="7"/>
</dbReference>
<keyword evidence="2 7" id="KW-0853">WD repeat</keyword>
<dbReference type="InterPro" id="IPR056150">
    <property type="entry name" value="WD40_CDC20-Fz"/>
</dbReference>
<evidence type="ECO:0000256" key="2">
    <source>
        <dbReference type="ARBA" id="ARBA00022574"/>
    </source>
</evidence>
<feature type="repeat" description="WD" evidence="7">
    <location>
        <begin position="546"/>
        <end position="579"/>
    </location>
</feature>
<feature type="compositionally biased region" description="Basic and acidic residues" evidence="8">
    <location>
        <begin position="82"/>
        <end position="92"/>
    </location>
</feature>
<dbReference type="PANTHER" id="PTHR19918">
    <property type="entry name" value="CELL DIVISION CYCLE 20 CDC20 FIZZY -RELATED"/>
    <property type="match status" value="1"/>
</dbReference>
<keyword evidence="6" id="KW-0131">Cell cycle</keyword>
<reference evidence="10 11" key="1">
    <citation type="submission" date="2019-03" db="EMBL/GenBank/DDBJ databases">
        <title>Rhodosporidium diobovatum UCD-FST 08-225 genome sequencing, assembly, and annotation.</title>
        <authorList>
            <person name="Fakankun I.U."/>
            <person name="Fristensky B."/>
            <person name="Levin D.B."/>
        </authorList>
    </citation>
    <scope>NUCLEOTIDE SEQUENCE [LARGE SCALE GENOMIC DNA]</scope>
    <source>
        <strain evidence="10 11">UCD-FST 08-225</strain>
    </source>
</reference>
<evidence type="ECO:0000256" key="3">
    <source>
        <dbReference type="ARBA" id="ARBA00022618"/>
    </source>
</evidence>
<evidence type="ECO:0000256" key="5">
    <source>
        <dbReference type="ARBA" id="ARBA00022776"/>
    </source>
</evidence>
<dbReference type="GO" id="GO:1990757">
    <property type="term" value="F:ubiquitin ligase activator activity"/>
    <property type="evidence" value="ECO:0007669"/>
    <property type="project" value="TreeGrafter"/>
</dbReference>
<dbReference type="GO" id="GO:0051301">
    <property type="term" value="P:cell division"/>
    <property type="evidence" value="ECO:0007669"/>
    <property type="project" value="UniProtKB-KW"/>
</dbReference>
<feature type="non-terminal residue" evidence="10">
    <location>
        <position position="618"/>
    </location>
</feature>
<evidence type="ECO:0000313" key="10">
    <source>
        <dbReference type="EMBL" id="TNY24709.1"/>
    </source>
</evidence>
<dbReference type="Pfam" id="PF24807">
    <property type="entry name" value="WD40_CDC20-Fz"/>
    <property type="match status" value="1"/>
</dbReference>
<keyword evidence="4" id="KW-0677">Repeat</keyword>
<dbReference type="OrthoDB" id="10263272at2759"/>
<evidence type="ECO:0000256" key="6">
    <source>
        <dbReference type="ARBA" id="ARBA00023306"/>
    </source>
</evidence>
<dbReference type="PANTHER" id="PTHR19918:SF8">
    <property type="entry name" value="FI02843P"/>
    <property type="match status" value="1"/>
</dbReference>
<dbReference type="GO" id="GO:1905786">
    <property type="term" value="P:positive regulation of anaphase-promoting complex-dependent catabolic process"/>
    <property type="evidence" value="ECO:0007669"/>
    <property type="project" value="TreeGrafter"/>
</dbReference>
<evidence type="ECO:0000313" key="11">
    <source>
        <dbReference type="Proteomes" id="UP000311382"/>
    </source>
</evidence>
<dbReference type="InterPro" id="IPR036322">
    <property type="entry name" value="WD40_repeat_dom_sf"/>
</dbReference>
<organism evidence="10 11">
    <name type="scientific">Rhodotorula diobovata</name>
    <dbReference type="NCBI Taxonomy" id="5288"/>
    <lineage>
        <taxon>Eukaryota</taxon>
        <taxon>Fungi</taxon>
        <taxon>Dikarya</taxon>
        <taxon>Basidiomycota</taxon>
        <taxon>Pucciniomycotina</taxon>
        <taxon>Microbotryomycetes</taxon>
        <taxon>Sporidiobolales</taxon>
        <taxon>Sporidiobolaceae</taxon>
        <taxon>Rhodotorula</taxon>
    </lineage>
</organism>
<name>A0A5C5G8B7_9BASI</name>
<dbReference type="InterPro" id="IPR015943">
    <property type="entry name" value="WD40/YVTN_repeat-like_dom_sf"/>
</dbReference>